<protein>
    <submittedName>
        <fullName evidence="1">Uncharacterized protein</fullName>
    </submittedName>
</protein>
<reference evidence="1 2" key="1">
    <citation type="submission" date="2019-09" db="EMBL/GenBank/DDBJ databases">
        <title>A chromosome-level genome assembly of the Chinese tupelo Nyssa sinensis.</title>
        <authorList>
            <person name="Yang X."/>
            <person name="Kang M."/>
            <person name="Yang Y."/>
            <person name="Xiong H."/>
            <person name="Wang M."/>
            <person name="Zhang Z."/>
            <person name="Wang Z."/>
            <person name="Wu H."/>
            <person name="Ma T."/>
            <person name="Liu J."/>
            <person name="Xi Z."/>
        </authorList>
    </citation>
    <scope>NUCLEOTIDE SEQUENCE [LARGE SCALE GENOMIC DNA]</scope>
    <source>
        <strain evidence="1">J267</strain>
        <tissue evidence="1">Leaf</tissue>
    </source>
</reference>
<evidence type="ECO:0000313" key="2">
    <source>
        <dbReference type="Proteomes" id="UP000325577"/>
    </source>
</evidence>
<organism evidence="1 2">
    <name type="scientific">Nyssa sinensis</name>
    <dbReference type="NCBI Taxonomy" id="561372"/>
    <lineage>
        <taxon>Eukaryota</taxon>
        <taxon>Viridiplantae</taxon>
        <taxon>Streptophyta</taxon>
        <taxon>Embryophyta</taxon>
        <taxon>Tracheophyta</taxon>
        <taxon>Spermatophyta</taxon>
        <taxon>Magnoliopsida</taxon>
        <taxon>eudicotyledons</taxon>
        <taxon>Gunneridae</taxon>
        <taxon>Pentapetalae</taxon>
        <taxon>asterids</taxon>
        <taxon>Cornales</taxon>
        <taxon>Nyssaceae</taxon>
        <taxon>Nyssa</taxon>
    </lineage>
</organism>
<keyword evidence="2" id="KW-1185">Reference proteome</keyword>
<dbReference type="AlphaFoldDB" id="A0A5J5C0H3"/>
<evidence type="ECO:0000313" key="1">
    <source>
        <dbReference type="EMBL" id="KAA8548903.1"/>
    </source>
</evidence>
<accession>A0A5J5C0H3</accession>
<name>A0A5J5C0H3_9ASTE</name>
<gene>
    <name evidence="1" type="ORF">F0562_000587</name>
</gene>
<sequence length="75" mass="8434">MDVSSYKCSTRISSQPAKRWGSTGRPNSSNYIKLLSGRMSALRVTLTVNIKVLSFKIVQCFGILNHCILLRWTSL</sequence>
<dbReference type="Proteomes" id="UP000325577">
    <property type="component" value="Linkage Group LG0"/>
</dbReference>
<dbReference type="EMBL" id="CM018031">
    <property type="protein sequence ID" value="KAA8548903.1"/>
    <property type="molecule type" value="Genomic_DNA"/>
</dbReference>
<proteinExistence type="predicted"/>